<keyword evidence="5" id="KW-0732">Signal</keyword>
<dbReference type="Pfam" id="PF03403">
    <property type="entry name" value="PAF-AH_p_II"/>
    <property type="match status" value="1"/>
</dbReference>
<dbReference type="EMBL" id="CH476633">
    <property type="protein sequence ID" value="EDN93628.1"/>
    <property type="molecule type" value="Genomic_DNA"/>
</dbReference>
<accession>A7EVY6</accession>
<gene>
    <name evidence="6" type="ORF">SS1G_09495</name>
</gene>
<evidence type="ECO:0000256" key="1">
    <source>
        <dbReference type="ARBA" id="ARBA00013201"/>
    </source>
</evidence>
<keyword evidence="7" id="KW-1185">Reference proteome</keyword>
<dbReference type="OMA" id="HGSFTDY"/>
<evidence type="ECO:0000256" key="5">
    <source>
        <dbReference type="SAM" id="SignalP"/>
    </source>
</evidence>
<evidence type="ECO:0000313" key="7">
    <source>
        <dbReference type="Proteomes" id="UP000001312"/>
    </source>
</evidence>
<name>A7EVY6_SCLS1</name>
<dbReference type="eggNOG" id="KOG3847">
    <property type="taxonomic scope" value="Eukaryota"/>
</dbReference>
<keyword evidence="4" id="KW-0443">Lipid metabolism</keyword>
<dbReference type="EC" id="3.1.1.47" evidence="1"/>
<dbReference type="InterPro" id="IPR029058">
    <property type="entry name" value="AB_hydrolase_fold"/>
</dbReference>
<dbReference type="KEGG" id="ssl:SS1G_09495"/>
<dbReference type="PANTHER" id="PTHR10272:SF14">
    <property type="entry name" value="PAF ACETYLHYDROLASE FAMILY PROTEIN"/>
    <property type="match status" value="1"/>
</dbReference>
<proteinExistence type="predicted"/>
<dbReference type="Proteomes" id="UP000001312">
    <property type="component" value="Unassembled WGS sequence"/>
</dbReference>
<dbReference type="GeneID" id="5485576"/>
<organism evidence="6 7">
    <name type="scientific">Sclerotinia sclerotiorum (strain ATCC 18683 / 1980 / Ss-1)</name>
    <name type="common">White mold</name>
    <name type="synonym">Whetzelinia sclerotiorum</name>
    <dbReference type="NCBI Taxonomy" id="665079"/>
    <lineage>
        <taxon>Eukaryota</taxon>
        <taxon>Fungi</taxon>
        <taxon>Dikarya</taxon>
        <taxon>Ascomycota</taxon>
        <taxon>Pezizomycotina</taxon>
        <taxon>Leotiomycetes</taxon>
        <taxon>Helotiales</taxon>
        <taxon>Sclerotiniaceae</taxon>
        <taxon>Sclerotinia</taxon>
    </lineage>
</organism>
<evidence type="ECO:0000256" key="4">
    <source>
        <dbReference type="ARBA" id="ARBA00023098"/>
    </source>
</evidence>
<protein>
    <recommendedName>
        <fullName evidence="1">1-alkyl-2-acetylglycerophosphocholine esterase</fullName>
        <ecNumber evidence="1">3.1.1.47</ecNumber>
    </recommendedName>
</protein>
<keyword evidence="2" id="KW-0378">Hydrolase</keyword>
<keyword evidence="3" id="KW-0442">Lipid degradation</keyword>
<reference evidence="7" key="1">
    <citation type="journal article" date="2011" name="PLoS Genet.">
        <title>Genomic analysis of the necrotrophic fungal pathogens Sclerotinia sclerotiorum and Botrytis cinerea.</title>
        <authorList>
            <person name="Amselem J."/>
            <person name="Cuomo C.A."/>
            <person name="van Kan J.A."/>
            <person name="Viaud M."/>
            <person name="Benito E.P."/>
            <person name="Couloux A."/>
            <person name="Coutinho P.M."/>
            <person name="de Vries R.P."/>
            <person name="Dyer P.S."/>
            <person name="Fillinger S."/>
            <person name="Fournier E."/>
            <person name="Gout L."/>
            <person name="Hahn M."/>
            <person name="Kohn L."/>
            <person name="Lapalu N."/>
            <person name="Plummer K.M."/>
            <person name="Pradier J.M."/>
            <person name="Quevillon E."/>
            <person name="Sharon A."/>
            <person name="Simon A."/>
            <person name="ten Have A."/>
            <person name="Tudzynski B."/>
            <person name="Tudzynski P."/>
            <person name="Wincker P."/>
            <person name="Andrew M."/>
            <person name="Anthouard V."/>
            <person name="Beever R.E."/>
            <person name="Beffa R."/>
            <person name="Benoit I."/>
            <person name="Bouzid O."/>
            <person name="Brault B."/>
            <person name="Chen Z."/>
            <person name="Choquer M."/>
            <person name="Collemare J."/>
            <person name="Cotton P."/>
            <person name="Danchin E.G."/>
            <person name="Da Silva C."/>
            <person name="Gautier A."/>
            <person name="Giraud C."/>
            <person name="Giraud T."/>
            <person name="Gonzalez C."/>
            <person name="Grossetete S."/>
            <person name="Guldener U."/>
            <person name="Henrissat B."/>
            <person name="Howlett B.J."/>
            <person name="Kodira C."/>
            <person name="Kretschmer M."/>
            <person name="Lappartient A."/>
            <person name="Leroch M."/>
            <person name="Levis C."/>
            <person name="Mauceli E."/>
            <person name="Neuveglise C."/>
            <person name="Oeser B."/>
            <person name="Pearson M."/>
            <person name="Poulain J."/>
            <person name="Poussereau N."/>
            <person name="Quesneville H."/>
            <person name="Rascle C."/>
            <person name="Schumacher J."/>
            <person name="Segurens B."/>
            <person name="Sexton A."/>
            <person name="Silva E."/>
            <person name="Sirven C."/>
            <person name="Soanes D.M."/>
            <person name="Talbot N.J."/>
            <person name="Templeton M."/>
            <person name="Yandava C."/>
            <person name="Yarden O."/>
            <person name="Zeng Q."/>
            <person name="Rollins J.A."/>
            <person name="Lebrun M.H."/>
            <person name="Dickman M."/>
        </authorList>
    </citation>
    <scope>NUCLEOTIDE SEQUENCE [LARGE SCALE GENOMIC DNA]</scope>
    <source>
        <strain evidence="7">ATCC 18683 / 1980 / Ss-1</strain>
    </source>
</reference>
<dbReference type="InParanoid" id="A7EVY6"/>
<dbReference type="Gene3D" id="3.40.50.1820">
    <property type="entry name" value="alpha/beta hydrolase"/>
    <property type="match status" value="1"/>
</dbReference>
<evidence type="ECO:0000256" key="2">
    <source>
        <dbReference type="ARBA" id="ARBA00022801"/>
    </source>
</evidence>
<evidence type="ECO:0000256" key="3">
    <source>
        <dbReference type="ARBA" id="ARBA00022963"/>
    </source>
</evidence>
<evidence type="ECO:0000313" key="6">
    <source>
        <dbReference type="EMBL" id="EDN93628.1"/>
    </source>
</evidence>
<dbReference type="GO" id="GO:0016042">
    <property type="term" value="P:lipid catabolic process"/>
    <property type="evidence" value="ECO:0007669"/>
    <property type="project" value="UniProtKB-KW"/>
</dbReference>
<dbReference type="AlphaFoldDB" id="A7EVY6"/>
<dbReference type="PANTHER" id="PTHR10272">
    <property type="entry name" value="PLATELET-ACTIVATING FACTOR ACETYLHYDROLASE"/>
    <property type="match status" value="1"/>
</dbReference>
<feature type="signal peptide" evidence="5">
    <location>
        <begin position="1"/>
        <end position="21"/>
    </location>
</feature>
<sequence>MAPITMKLSLIFLNLSHAVYGLIQAPPLPGSHALGTTVFQATDSSTSRGLMLSLFYPTSAQNTSNYTFAPSFPVATALHLAETYSLPPTTLQGFSSRSYNAAPILLSNSNTFDFPVLLFSPGYGNTRLIYTTIAENIASLGYLVITVDHPFDVDFIEYTNGTTATWDDVDFDNNTQAIPYVDARVKDLQFVLNSLSNSSFTAQIPGISNSSPKSIGYGKSQQTFQTKKIGAFGHSLGGASSFSAAGVDSRFSCVINLDGQLFGDVIQTGLKTPFMIMANELHYRTEERDASWYDFWANSVKLGGWKRDVRVNGTTHGSYTDLAVWAGVLGLGGFEDLLGTIQGQRMLEIESEFSHQNLRLMVRISINVRKSTKHLALRYFYKLILRAIAHQNLSSLESS</sequence>
<dbReference type="HOGENOM" id="CLU_026278_0_0_1"/>
<dbReference type="FunFam" id="3.40.50.1820:FF:000450">
    <property type="entry name" value="PAF acetylhydrolase family protein"/>
    <property type="match status" value="1"/>
</dbReference>
<feature type="chain" id="PRO_5002708583" description="1-alkyl-2-acetylglycerophosphocholine esterase" evidence="5">
    <location>
        <begin position="22"/>
        <end position="399"/>
    </location>
</feature>
<dbReference type="GO" id="GO:0003847">
    <property type="term" value="F:1-alkyl-2-acetylglycerophosphocholine esterase activity"/>
    <property type="evidence" value="ECO:0000318"/>
    <property type="project" value="GO_Central"/>
</dbReference>
<dbReference type="SUPFAM" id="SSF53474">
    <property type="entry name" value="alpha/beta-Hydrolases"/>
    <property type="match status" value="1"/>
</dbReference>
<dbReference type="RefSeq" id="XP_001589773.1">
    <property type="nucleotide sequence ID" value="XM_001589723.1"/>
</dbReference>